<sequence length="948" mass="105800">MKSLRTRRSTPSTVPQSRPKQKLSKGNKDARKSRVDDKMKRRMSARYADISDPRDAEVPDMPDLRDLRRIAQGGAPANTFYDEDEDEAGARPEEARVDVLDVRDLEQEEFDPDAYLRSKLASSTEAELRAFQASLQTTKDATALDLQKNVFKNYSDFVIISKEISTLENDMLELKASLQEWKNMPSLLALDPSTSTTTGESANVTDTRRRTARSSIADLRTLYISQLQTLHSTIEGSATLVPTIPGRHIIAEASDLQQLNAATYRPEHGAHIVLLDDSLLVARRRRGRLVADRAWQLGEISLVDIRDTSELQNVFKIKRGQDTFVYKTERLTDKRALLSQFRKAAEELASRKRKEREGEHEKRRSLWVAGDRKSLALDAMPALPAWMVEMAAGSAGGTAKAEQDERWVNNFIDELTVAVALRDWDSAVNLVVKGQGRTAMVPGLSSKLAPLAEQLTTELLGALADPAQRRSSTIKVVAYIVRLGPDALVRARDTFLNARGSLMRKRVRAIRFEGDVRAYIKELALIVFTSVKHTADWYLASFKDFEMASGLIRWAKEQVEDFARMFCIQIYGSETNEYDQAPTLEDTTIAQECIHIAKNQNRRLLRDIGMDFSFMLLDLISIPAPPSDTKTQLVPEISLPDTPIESLASRPPRPPRSPAPPPPRSRDREREGSTGKRSRWYAMPLPRAMIEAEHAAVDLQRVLHGQYIRVRYPCSHRQSKSLSGSNEERQRVQVELTNNDGGGYNWPYEFEVWRNISGKDDERIHLQDVRATPIFWDNNQPVGTFIRFHIKDTNNFVSGSEFIRVEPDPAISLSSISTMSTASAASVMSAATITTSSITSRAATTRTSAIEMTSATSSPGPTSLDTNTGAIAGGVVGGVLVLAAITTALVFFLRRRASKPRKEKIDILSQPTVATPFVYDDPYRTHTNQQRYDDPSQPYGGAGDAPPI</sequence>
<dbReference type="InterPro" id="IPR011993">
    <property type="entry name" value="PH-like_dom_sf"/>
</dbReference>
<feature type="compositionally biased region" description="Polar residues" evidence="7">
    <location>
        <begin position="9"/>
        <end position="18"/>
    </location>
</feature>
<keyword evidence="8" id="KW-1133">Transmembrane helix</keyword>
<feature type="region of interest" description="Disordered" evidence="7">
    <location>
        <begin position="1"/>
        <end position="93"/>
    </location>
</feature>
<feature type="compositionally biased region" description="Pro residues" evidence="7">
    <location>
        <begin position="651"/>
        <end position="663"/>
    </location>
</feature>
<proteinExistence type="inferred from homology"/>
<evidence type="ECO:0000256" key="1">
    <source>
        <dbReference type="ARBA" id="ARBA00004398"/>
    </source>
</evidence>
<keyword evidence="5" id="KW-0268">Exocytosis</keyword>
<reference evidence="10 11" key="1">
    <citation type="submission" date="2015-07" db="EMBL/GenBank/DDBJ databases">
        <authorList>
            <person name="Noorani M."/>
        </authorList>
    </citation>
    <scope>NUCLEOTIDE SEQUENCE [LARGE SCALE GENOMIC DNA]</scope>
    <source>
        <strain evidence="10">BBA 69670</strain>
    </source>
</reference>
<evidence type="ECO:0000256" key="4">
    <source>
        <dbReference type="ARBA" id="ARBA00022448"/>
    </source>
</evidence>
<feature type="transmembrane region" description="Helical" evidence="8">
    <location>
        <begin position="871"/>
        <end position="893"/>
    </location>
</feature>
<dbReference type="Pfam" id="PF08700">
    <property type="entry name" value="VPS51_Exo84_N"/>
    <property type="match status" value="1"/>
</dbReference>
<dbReference type="InterPro" id="IPR016159">
    <property type="entry name" value="Cullin_repeat-like_dom_sf"/>
</dbReference>
<evidence type="ECO:0000259" key="9">
    <source>
        <dbReference type="Pfam" id="PF16528"/>
    </source>
</evidence>
<dbReference type="GO" id="GO:0015031">
    <property type="term" value="P:protein transport"/>
    <property type="evidence" value="ECO:0007669"/>
    <property type="project" value="UniProtKB-KW"/>
</dbReference>
<dbReference type="PANTHER" id="PTHR21426:SF12">
    <property type="entry name" value="EXOCYST COMPLEX COMPONENT 8"/>
    <property type="match status" value="1"/>
</dbReference>
<feature type="compositionally biased region" description="Polar residues" evidence="7">
    <location>
        <begin position="192"/>
        <end position="205"/>
    </location>
</feature>
<dbReference type="Pfam" id="PF25345">
    <property type="entry name" value="PH_EXO84"/>
    <property type="match status" value="1"/>
</dbReference>
<dbReference type="GO" id="GO:0006893">
    <property type="term" value="P:Golgi to plasma membrane transport"/>
    <property type="evidence" value="ECO:0007669"/>
    <property type="project" value="TreeGrafter"/>
</dbReference>
<dbReference type="Proteomes" id="UP000044841">
    <property type="component" value="Unassembled WGS sequence"/>
</dbReference>
<evidence type="ECO:0000256" key="7">
    <source>
        <dbReference type="SAM" id="MobiDB-lite"/>
    </source>
</evidence>
<keyword evidence="6" id="KW-0653">Protein transport</keyword>
<feature type="compositionally biased region" description="Basic and acidic residues" evidence="7">
    <location>
        <begin position="664"/>
        <end position="674"/>
    </location>
</feature>
<evidence type="ECO:0000256" key="2">
    <source>
        <dbReference type="ARBA" id="ARBA00007210"/>
    </source>
</evidence>
<accession>A0A0K6FMH6</accession>
<evidence type="ECO:0000256" key="3">
    <source>
        <dbReference type="ARBA" id="ARBA00021269"/>
    </source>
</evidence>
<feature type="region of interest" description="Disordered" evidence="7">
    <location>
        <begin position="189"/>
        <end position="209"/>
    </location>
</feature>
<organism evidence="10 11">
    <name type="scientific">Rhizoctonia solani</name>
    <dbReference type="NCBI Taxonomy" id="456999"/>
    <lineage>
        <taxon>Eukaryota</taxon>
        <taxon>Fungi</taxon>
        <taxon>Dikarya</taxon>
        <taxon>Basidiomycota</taxon>
        <taxon>Agaricomycotina</taxon>
        <taxon>Agaricomycetes</taxon>
        <taxon>Cantharellales</taxon>
        <taxon>Ceratobasidiaceae</taxon>
        <taxon>Rhizoctonia</taxon>
    </lineage>
</organism>
<dbReference type="SUPFAM" id="SSF74788">
    <property type="entry name" value="Cullin repeat-like"/>
    <property type="match status" value="1"/>
</dbReference>
<dbReference type="SUPFAM" id="SSF50729">
    <property type="entry name" value="PH domain-like"/>
    <property type="match status" value="1"/>
</dbReference>
<gene>
    <name evidence="10" type="ORF">RSOLAG22IIIB_03082</name>
</gene>
<dbReference type="GO" id="GO:0000145">
    <property type="term" value="C:exocyst"/>
    <property type="evidence" value="ECO:0007669"/>
    <property type="project" value="InterPro"/>
</dbReference>
<dbReference type="Gene3D" id="1.20.58.1220">
    <property type="entry name" value="Exo84p, C-terminal helical domain"/>
    <property type="match status" value="1"/>
</dbReference>
<feature type="compositionally biased region" description="Basic and acidic residues" evidence="7">
    <location>
        <begin position="49"/>
        <end position="69"/>
    </location>
</feature>
<feature type="compositionally biased region" description="Basic and acidic residues" evidence="7">
    <location>
        <begin position="26"/>
        <end position="39"/>
    </location>
</feature>
<dbReference type="GO" id="GO:0006887">
    <property type="term" value="P:exocytosis"/>
    <property type="evidence" value="ECO:0007669"/>
    <property type="project" value="UniProtKB-KW"/>
</dbReference>
<dbReference type="Pfam" id="PF16528">
    <property type="entry name" value="Exo84_C"/>
    <property type="match status" value="1"/>
</dbReference>
<dbReference type="GO" id="GO:0030133">
    <property type="term" value="C:transport vesicle"/>
    <property type="evidence" value="ECO:0007669"/>
    <property type="project" value="UniProtKB-SubCell"/>
</dbReference>
<comment type="subcellular location">
    <subcellularLocation>
        <location evidence="1">Cytoplasmic vesicle</location>
        <location evidence="1">Secretory vesicle</location>
    </subcellularLocation>
</comment>
<keyword evidence="11" id="KW-1185">Reference proteome</keyword>
<comment type="similarity">
    <text evidence="2">Belongs to the EXO84 family.</text>
</comment>
<feature type="region of interest" description="Disordered" evidence="7">
    <location>
        <begin position="642"/>
        <end position="678"/>
    </location>
</feature>
<evidence type="ECO:0000313" key="10">
    <source>
        <dbReference type="EMBL" id="CUA67436.1"/>
    </source>
</evidence>
<dbReference type="InterPro" id="IPR033961">
    <property type="entry name" value="Exo84"/>
</dbReference>
<evidence type="ECO:0000313" key="11">
    <source>
        <dbReference type="Proteomes" id="UP000044841"/>
    </source>
</evidence>
<name>A0A0K6FMH6_9AGAM</name>
<dbReference type="Gene3D" id="2.30.29.30">
    <property type="entry name" value="Pleckstrin-homology domain (PH domain)/Phosphotyrosine-binding domain (PTB)"/>
    <property type="match status" value="1"/>
</dbReference>
<dbReference type="InterPro" id="IPR042561">
    <property type="entry name" value="Exo84_C_1"/>
</dbReference>
<feature type="region of interest" description="Disordered" evidence="7">
    <location>
        <begin position="917"/>
        <end position="948"/>
    </location>
</feature>
<keyword evidence="8" id="KW-0812">Transmembrane</keyword>
<evidence type="ECO:0000256" key="8">
    <source>
        <dbReference type="SAM" id="Phobius"/>
    </source>
</evidence>
<evidence type="ECO:0000256" key="6">
    <source>
        <dbReference type="ARBA" id="ARBA00022927"/>
    </source>
</evidence>
<evidence type="ECO:0000256" key="5">
    <source>
        <dbReference type="ARBA" id="ARBA00022483"/>
    </source>
</evidence>
<dbReference type="AlphaFoldDB" id="A0A0K6FMH6"/>
<dbReference type="PANTHER" id="PTHR21426">
    <property type="entry name" value="EXOCYST COMPLEX COMPONENT 8"/>
    <property type="match status" value="1"/>
</dbReference>
<dbReference type="Gene3D" id="1.20.58.1210">
    <property type="entry name" value="Exo84p, N-terminal helical domain"/>
    <property type="match status" value="1"/>
</dbReference>
<dbReference type="EMBL" id="CYGV01000113">
    <property type="protein sequence ID" value="CUA67436.1"/>
    <property type="molecule type" value="Genomic_DNA"/>
</dbReference>
<dbReference type="InterPro" id="IPR042560">
    <property type="entry name" value="Exo84_C_2"/>
</dbReference>
<protein>
    <recommendedName>
        <fullName evidence="3">Exocyst complex component EXO84</fullName>
    </recommendedName>
</protein>
<feature type="domain" description="Exocyst component Exo84 C-terminal" evidence="9">
    <location>
        <begin position="406"/>
        <end position="612"/>
    </location>
</feature>
<dbReference type="InterPro" id="IPR032403">
    <property type="entry name" value="Exo84_C"/>
</dbReference>
<keyword evidence="4" id="KW-0813">Transport</keyword>
<keyword evidence="8" id="KW-0472">Membrane</keyword>